<feature type="domain" description="Ku" evidence="4">
    <location>
        <begin position="53"/>
        <end position="182"/>
    </location>
</feature>
<feature type="region of interest" description="Disordered" evidence="3">
    <location>
        <begin position="250"/>
        <end position="294"/>
    </location>
</feature>
<dbReference type="eggNOG" id="COG1273">
    <property type="taxonomic scope" value="Bacteria"/>
</dbReference>
<dbReference type="GO" id="GO:0003690">
    <property type="term" value="F:double-stranded DNA binding"/>
    <property type="evidence" value="ECO:0007669"/>
    <property type="project" value="UniProtKB-UniRule"/>
</dbReference>
<dbReference type="InterPro" id="IPR006164">
    <property type="entry name" value="DNA_bd_Ku70/Ku80"/>
</dbReference>
<keyword evidence="2" id="KW-0227">DNA damage</keyword>
<comment type="function">
    <text evidence="2">With LigD forms a non-homologous end joining (NHEJ) DNA repair enzyme, which repairs dsDNA breaks with reduced fidelity. Binds linear dsDNA with 5'- and 3'- overhangs but not closed circular dsDNA nor ssDNA. Recruits and stimulates the ligase activity of LigD.</text>
</comment>
<dbReference type="RefSeq" id="WP_018082213.1">
    <property type="nucleotide sequence ID" value="NZ_AQWM01000011.1"/>
</dbReference>
<dbReference type="PIRSF" id="PIRSF006493">
    <property type="entry name" value="Prok_Ku"/>
    <property type="match status" value="1"/>
</dbReference>
<organism evidence="5 6">
    <name type="scientific">Asticcacaulis benevestitus DSM 16100 = ATCC BAA-896</name>
    <dbReference type="NCBI Taxonomy" id="1121022"/>
    <lineage>
        <taxon>Bacteria</taxon>
        <taxon>Pseudomonadati</taxon>
        <taxon>Pseudomonadota</taxon>
        <taxon>Alphaproteobacteria</taxon>
        <taxon>Caulobacterales</taxon>
        <taxon>Caulobacteraceae</taxon>
        <taxon>Asticcacaulis</taxon>
    </lineage>
</organism>
<dbReference type="Pfam" id="PF02735">
    <property type="entry name" value="Ku"/>
    <property type="match status" value="1"/>
</dbReference>
<dbReference type="SMART" id="SM00559">
    <property type="entry name" value="Ku78"/>
    <property type="match status" value="1"/>
</dbReference>
<evidence type="ECO:0000256" key="2">
    <source>
        <dbReference type="HAMAP-Rule" id="MF_01875"/>
    </source>
</evidence>
<evidence type="ECO:0000259" key="4">
    <source>
        <dbReference type="SMART" id="SM00559"/>
    </source>
</evidence>
<dbReference type="InterPro" id="IPR009187">
    <property type="entry name" value="Prok_Ku"/>
</dbReference>
<dbReference type="Proteomes" id="UP000017837">
    <property type="component" value="Unassembled WGS sequence"/>
</dbReference>
<comment type="caution">
    <text evidence="5">The sequence shown here is derived from an EMBL/GenBank/DDBJ whole genome shotgun (WGS) entry which is preliminary data.</text>
</comment>
<dbReference type="SUPFAM" id="SSF100939">
    <property type="entry name" value="SPOC domain-like"/>
    <property type="match status" value="1"/>
</dbReference>
<evidence type="ECO:0000313" key="6">
    <source>
        <dbReference type="Proteomes" id="UP000017837"/>
    </source>
</evidence>
<dbReference type="AlphaFoldDB" id="V4Q1B5"/>
<protein>
    <recommendedName>
        <fullName evidence="2">Non-homologous end joining protein Ku</fullName>
    </recommendedName>
</protein>
<dbReference type="InterPro" id="IPR016194">
    <property type="entry name" value="SPOC-like_C_dom_sf"/>
</dbReference>
<keyword evidence="2" id="KW-0233">DNA recombination</keyword>
<dbReference type="HAMAP" id="MF_01875">
    <property type="entry name" value="Prokaryotic_Ku"/>
    <property type="match status" value="1"/>
</dbReference>
<dbReference type="PANTHER" id="PTHR41251:SF1">
    <property type="entry name" value="NON-HOMOLOGOUS END JOINING PROTEIN KU"/>
    <property type="match status" value="1"/>
</dbReference>
<dbReference type="GO" id="GO:0006310">
    <property type="term" value="P:DNA recombination"/>
    <property type="evidence" value="ECO:0007669"/>
    <property type="project" value="UniProtKB-KW"/>
</dbReference>
<comment type="similarity">
    <text evidence="2">Belongs to the prokaryotic Ku family.</text>
</comment>
<keyword evidence="2" id="KW-0234">DNA repair</keyword>
<proteinExistence type="inferred from homology"/>
<dbReference type="EMBL" id="AWGB01000003">
    <property type="protein sequence ID" value="ESQ94431.1"/>
    <property type="molecule type" value="Genomic_DNA"/>
</dbReference>
<accession>V4Q1B5</accession>
<dbReference type="OrthoDB" id="9780854at2"/>
<keyword evidence="6" id="KW-1185">Reference proteome</keyword>
<dbReference type="STRING" id="1121022.GCA_000376105_02546"/>
<sequence length="294" mass="33411">MALRPYWSGTIRLSLVSLPVNMYAALNRSKTIAFHEIYRPTGERVHHELVAGEKTIERDEVIKGYEYEKGEYVLIEPDELKDLKIPSSKTLDIVEFVNTDEIDDVYMESPYFIAPDGKGNDATFAVIRDALRDSKKVGVGQLAIGGRERLCAIKPCGSGLLLQTLRYEDEIRETDPYFEGIRDKKPDSEELDLAKELIKRKTVKFDAGKFHDHYREALQEIIDARVEHREPRQVEEERPTAKVVNLMDALRQSLREKGGSDAPARAKTPAPKRTRKATPPKSTEKTRATTRKAS</sequence>
<evidence type="ECO:0000313" key="5">
    <source>
        <dbReference type="EMBL" id="ESQ94431.1"/>
    </source>
</evidence>
<dbReference type="Gene3D" id="2.40.290.10">
    <property type="match status" value="1"/>
</dbReference>
<dbReference type="GO" id="GO:0006303">
    <property type="term" value="P:double-strand break repair via nonhomologous end joining"/>
    <property type="evidence" value="ECO:0007669"/>
    <property type="project" value="UniProtKB-UniRule"/>
</dbReference>
<dbReference type="PANTHER" id="PTHR41251">
    <property type="entry name" value="NON-HOMOLOGOUS END JOINING PROTEIN KU"/>
    <property type="match status" value="1"/>
</dbReference>
<evidence type="ECO:0000256" key="1">
    <source>
        <dbReference type="ARBA" id="ARBA00023125"/>
    </source>
</evidence>
<reference evidence="5 6" key="1">
    <citation type="journal article" date="2014" name="Nature">
        <title>Sequential evolution of bacterial morphology by co-option of a developmental regulator.</title>
        <authorList>
            <person name="Jiang C."/>
            <person name="Brown P.J."/>
            <person name="Ducret A."/>
            <person name="Brun Y.V."/>
        </authorList>
    </citation>
    <scope>NUCLEOTIDE SEQUENCE [LARGE SCALE GENOMIC DNA]</scope>
    <source>
        <strain evidence="5 6">DSM 16100</strain>
    </source>
</reference>
<comment type="subunit">
    <text evidence="2">Homodimer. Interacts with LigD.</text>
</comment>
<name>V4Q1B5_9CAUL</name>
<evidence type="ECO:0000256" key="3">
    <source>
        <dbReference type="SAM" id="MobiDB-lite"/>
    </source>
</evidence>
<keyword evidence="1 2" id="KW-0238">DNA-binding</keyword>
<dbReference type="CDD" id="cd00789">
    <property type="entry name" value="KU_like"/>
    <property type="match status" value="1"/>
</dbReference>
<dbReference type="NCBIfam" id="TIGR02772">
    <property type="entry name" value="Ku_bact"/>
    <property type="match status" value="1"/>
</dbReference>
<dbReference type="PATRIC" id="fig|1121022.4.peg.201"/>
<gene>
    <name evidence="2" type="primary">ku</name>
    <name evidence="5" type="ORF">ABENE_01025</name>
</gene>